<evidence type="ECO:0000256" key="1">
    <source>
        <dbReference type="SAM" id="MobiDB-lite"/>
    </source>
</evidence>
<organism evidence="2 3">
    <name type="scientific">Humidesulfovibrio mexicanus</name>
    <dbReference type="NCBI Taxonomy" id="147047"/>
    <lineage>
        <taxon>Bacteria</taxon>
        <taxon>Pseudomonadati</taxon>
        <taxon>Thermodesulfobacteriota</taxon>
        <taxon>Desulfovibrionia</taxon>
        <taxon>Desulfovibrionales</taxon>
        <taxon>Desulfovibrionaceae</taxon>
        <taxon>Humidesulfovibrio</taxon>
    </lineage>
</organism>
<protein>
    <submittedName>
        <fullName evidence="2">Uncharacterized protein</fullName>
    </submittedName>
</protein>
<dbReference type="OrthoDB" id="5464554at2"/>
<reference evidence="2 3" key="1">
    <citation type="submission" date="2017-06" db="EMBL/GenBank/DDBJ databases">
        <authorList>
            <person name="Kim H.J."/>
            <person name="Triplett B.A."/>
        </authorList>
    </citation>
    <scope>NUCLEOTIDE SEQUENCE [LARGE SCALE GENOMIC DNA]</scope>
    <source>
        <strain evidence="2 3">DSM 13116</strain>
    </source>
</reference>
<gene>
    <name evidence="2" type="ORF">SAMN04488503_1968</name>
</gene>
<dbReference type="EMBL" id="FZOC01000003">
    <property type="protein sequence ID" value="SNR92734.1"/>
    <property type="molecule type" value="Genomic_DNA"/>
</dbReference>
<feature type="compositionally biased region" description="Low complexity" evidence="1">
    <location>
        <begin position="29"/>
        <end position="43"/>
    </location>
</feature>
<sequence length="565" mass="60493">MSTPIEGLGTLAFSSSAAAGGSGVNTRLSSAGASTQTTTGGDTATISREGLRAWVRSQYEENSAKTAAAAKTQISWESLFNLSSGTTVLKNGNKQVTSIENGELSVMEYDGDRLVRKETGVIKGGTLTKDIEYYDENGRIAQSVHSELSGLDMSGGTTNAVLTRSANWYSNGELVREYSDSLSLDMESLSADDLNPDVDSAQDMAGLASALTRENAATQFTAQLRQYSGGKLVTDAFVRQDTSMELETNRGPSAVDGLAAWTTQALSGENSFSASITNYDHNGKVLRAASFTEEIGEDGEKTQRASTTWYNNGELVKKTEGVFEGKVPDGHGLNAELFLENLGIKQEDYATASPQTAGELLAATYGESAQSPEFFLEDLEGNNGQGVFGSLRNLKSFQNQSDPYSLSWTDETYKDGKLASRQVDTQGAEENPDARFLHFAVGAGLTEDESPRLLRQASHTDEAYDEHGEMTASATIDRSEEVVEDERGVYHLWTRSEGTSEGNAGDAHVIVREERALAALDTEADKASQSFDAAADLTLGDLRALFKTLDDPGEGTQEARGMGLA</sequence>
<dbReference type="Proteomes" id="UP000198324">
    <property type="component" value="Unassembled WGS sequence"/>
</dbReference>
<evidence type="ECO:0000313" key="3">
    <source>
        <dbReference type="Proteomes" id="UP000198324"/>
    </source>
</evidence>
<dbReference type="AlphaFoldDB" id="A0A239ACG1"/>
<keyword evidence="3" id="KW-1185">Reference proteome</keyword>
<proteinExistence type="predicted"/>
<name>A0A239ACG1_9BACT</name>
<accession>A0A239ACG1</accession>
<feature type="region of interest" description="Disordered" evidence="1">
    <location>
        <begin position="24"/>
        <end position="43"/>
    </location>
</feature>
<dbReference type="RefSeq" id="WP_089274167.1">
    <property type="nucleotide sequence ID" value="NZ_FZOC01000003.1"/>
</dbReference>
<evidence type="ECO:0000313" key="2">
    <source>
        <dbReference type="EMBL" id="SNR92734.1"/>
    </source>
</evidence>